<sequence>MEKIKKVNWGLIAVVSICLLIWVGVIYATTFSFTYDIVTPAGSDSPAEADDRMREIKAAVQERMNVCMYWPLTGTEVSDADAGEFRFCLFHAPIAATPTVAADHGHIRVKDVGSKAEFTWTDEDENELVLTSKGNNLANNTYLTATDNAGTGSVNLIKANTSDSATLPDGAVLDAATQTADGDRTIVDLNYAKTGDTVQHDSEGGFSNVDVDSVKTKVYTKYLTGTLDADSSTSVVHGITGIDNIFSVTVLVFEDTTFTSYLVSEAFQGTSSTSVTVVVDATNVVIRNVGSLIQGNKFRVKIDYIL</sequence>
<gene>
    <name evidence="2" type="ORF">LCGC14_0400430</name>
</gene>
<proteinExistence type="predicted"/>
<keyword evidence="1" id="KW-1133">Transmembrane helix</keyword>
<keyword evidence="1" id="KW-0472">Membrane</keyword>
<accession>A0A0F9W621</accession>
<reference evidence="2" key="1">
    <citation type="journal article" date="2015" name="Nature">
        <title>Complex archaea that bridge the gap between prokaryotes and eukaryotes.</title>
        <authorList>
            <person name="Spang A."/>
            <person name="Saw J.H."/>
            <person name="Jorgensen S.L."/>
            <person name="Zaremba-Niedzwiedzka K."/>
            <person name="Martijn J."/>
            <person name="Lind A.E."/>
            <person name="van Eijk R."/>
            <person name="Schleper C."/>
            <person name="Guy L."/>
            <person name="Ettema T.J."/>
        </authorList>
    </citation>
    <scope>NUCLEOTIDE SEQUENCE</scope>
</reference>
<evidence type="ECO:0000313" key="2">
    <source>
        <dbReference type="EMBL" id="KKN73468.1"/>
    </source>
</evidence>
<dbReference type="EMBL" id="LAZR01000343">
    <property type="protein sequence ID" value="KKN73468.1"/>
    <property type="molecule type" value="Genomic_DNA"/>
</dbReference>
<keyword evidence="1" id="KW-0812">Transmembrane</keyword>
<name>A0A0F9W621_9ZZZZ</name>
<evidence type="ECO:0000256" key="1">
    <source>
        <dbReference type="SAM" id="Phobius"/>
    </source>
</evidence>
<feature type="transmembrane region" description="Helical" evidence="1">
    <location>
        <begin position="7"/>
        <end position="28"/>
    </location>
</feature>
<protein>
    <submittedName>
        <fullName evidence="2">Uncharacterized protein</fullName>
    </submittedName>
</protein>
<organism evidence="2">
    <name type="scientific">marine sediment metagenome</name>
    <dbReference type="NCBI Taxonomy" id="412755"/>
    <lineage>
        <taxon>unclassified sequences</taxon>
        <taxon>metagenomes</taxon>
        <taxon>ecological metagenomes</taxon>
    </lineage>
</organism>
<comment type="caution">
    <text evidence="2">The sequence shown here is derived from an EMBL/GenBank/DDBJ whole genome shotgun (WGS) entry which is preliminary data.</text>
</comment>
<dbReference type="AlphaFoldDB" id="A0A0F9W621"/>